<keyword evidence="2" id="KW-0813">Transport</keyword>
<proteinExistence type="predicted"/>
<dbReference type="EMBL" id="CATOUU010000652">
    <property type="protein sequence ID" value="CAI9937810.1"/>
    <property type="molecule type" value="Genomic_DNA"/>
</dbReference>
<evidence type="ECO:0000256" key="2">
    <source>
        <dbReference type="ARBA" id="ARBA00022448"/>
    </source>
</evidence>
<dbReference type="InterPro" id="IPR039204">
    <property type="entry name" value="MRS2-like"/>
</dbReference>
<protein>
    <recommendedName>
        <fullName evidence="20">Magnesium transporter</fullName>
    </recommendedName>
</protein>
<feature type="transmembrane region" description="Helical" evidence="10">
    <location>
        <begin position="304"/>
        <end position="326"/>
    </location>
</feature>
<reference evidence="14" key="1">
    <citation type="submission" date="2023-06" db="EMBL/GenBank/DDBJ databases">
        <authorList>
            <person name="Kurt Z."/>
        </authorList>
    </citation>
    <scope>NUCLEOTIDE SEQUENCE</scope>
</reference>
<evidence type="ECO:0000313" key="13">
    <source>
        <dbReference type="EMBL" id="CAI9940224.1"/>
    </source>
</evidence>
<evidence type="ECO:0000256" key="6">
    <source>
        <dbReference type="ARBA" id="ARBA00022989"/>
    </source>
</evidence>
<evidence type="ECO:0000256" key="4">
    <source>
        <dbReference type="ARBA" id="ARBA00022842"/>
    </source>
</evidence>
<dbReference type="PANTHER" id="PTHR13890:SF0">
    <property type="entry name" value="MAGNESIUM TRANSPORTER MRS2 HOMOLOG, MITOCHONDRIAL"/>
    <property type="match status" value="1"/>
</dbReference>
<keyword evidence="7" id="KW-0406">Ion transport</keyword>
<dbReference type="EMBL" id="CATOUU010000674">
    <property type="protein sequence ID" value="CAI9940224.1"/>
    <property type="molecule type" value="Genomic_DNA"/>
</dbReference>
<evidence type="ECO:0000313" key="17">
    <source>
        <dbReference type="EMBL" id="CAL6057306.1"/>
    </source>
</evidence>
<name>A0AA86V406_9EUKA</name>
<dbReference type="Pfam" id="PF22099">
    <property type="entry name" value="MRS2-like"/>
    <property type="match status" value="1"/>
</dbReference>
<dbReference type="EMBL" id="CATOUU010001169">
    <property type="protein sequence ID" value="CAI9975626.1"/>
    <property type="molecule type" value="Genomic_DNA"/>
</dbReference>
<dbReference type="PANTHER" id="PTHR13890">
    <property type="entry name" value="RNA SPLICING PROTEIN MRS2, MITOCHONDRIAL"/>
    <property type="match status" value="1"/>
</dbReference>
<evidence type="ECO:0000313" key="15">
    <source>
        <dbReference type="EMBL" id="CAL5986938.1"/>
    </source>
</evidence>
<dbReference type="EMBL" id="CAXDID020000020">
    <property type="protein sequence ID" value="CAL5986938.1"/>
    <property type="molecule type" value="Genomic_DNA"/>
</dbReference>
<comment type="caution">
    <text evidence="14">The sequence shown here is derived from an EMBL/GenBank/DDBJ whole genome shotgun (WGS) entry which is preliminary data.</text>
</comment>
<dbReference type="GO" id="GO:0015095">
    <property type="term" value="F:magnesium ion transmembrane transporter activity"/>
    <property type="evidence" value="ECO:0007669"/>
    <property type="project" value="TreeGrafter"/>
</dbReference>
<keyword evidence="3 10" id="KW-0812">Transmembrane</keyword>
<dbReference type="EMBL" id="CATOUU010000184">
    <property type="protein sequence ID" value="CAI9919756.1"/>
    <property type="molecule type" value="Genomic_DNA"/>
</dbReference>
<dbReference type="EMBL" id="CAXDID020000213">
    <property type="protein sequence ID" value="CAL6057306.1"/>
    <property type="molecule type" value="Genomic_DNA"/>
</dbReference>
<keyword evidence="19" id="KW-1185">Reference proteome</keyword>
<accession>A0AA86V406</accession>
<evidence type="ECO:0000313" key="14">
    <source>
        <dbReference type="EMBL" id="CAI9975626.1"/>
    </source>
</evidence>
<dbReference type="GO" id="GO:0016020">
    <property type="term" value="C:membrane"/>
    <property type="evidence" value="ECO:0007669"/>
    <property type="project" value="UniProtKB-SubCell"/>
</dbReference>
<comment type="subcellular location">
    <subcellularLocation>
        <location evidence="1">Membrane</location>
        <topology evidence="1">Multi-pass membrane protein</topology>
    </subcellularLocation>
</comment>
<dbReference type="AlphaFoldDB" id="A0AA86V406"/>
<evidence type="ECO:0000313" key="12">
    <source>
        <dbReference type="EMBL" id="CAI9937810.1"/>
    </source>
</evidence>
<evidence type="ECO:0000256" key="1">
    <source>
        <dbReference type="ARBA" id="ARBA00004141"/>
    </source>
</evidence>
<evidence type="ECO:0000313" key="16">
    <source>
        <dbReference type="EMBL" id="CAL6048689.1"/>
    </source>
</evidence>
<keyword evidence="8 10" id="KW-0472">Membrane</keyword>
<evidence type="ECO:0000313" key="19">
    <source>
        <dbReference type="Proteomes" id="UP001642409"/>
    </source>
</evidence>
<dbReference type="Proteomes" id="UP001642409">
    <property type="component" value="Unassembled WGS sequence"/>
</dbReference>
<sequence>MEKLMRVVKFTALVPETQLSNQQASYIISKQLKHYSRAELSQKLKISLRDIRSLLIVVSMIEPRDNALIVSFGDINTVISSDAFYLIFEEGSLEDFYVKFEQVFFTVLDLERNSIFEHSWELLCLETVLYYQVNNLTKQFQETKDQANQSMNEAETAVGQAKLAQCQQLITQINTDCQRASLTLESVLNNELDLARLSFMNQRVLSQNTDQDLESLPLSVDLITDMVESYLFQIRSLTLEAQEMLNLIQNKIELAELNLDHNRNQLMTFELKLTFLTAALDLCCMFAGLFGMNVVVPWTDAHGAFFGVTGGILGFGIVFYVALMIVEKAMEWKKK</sequence>
<evidence type="ECO:0000256" key="8">
    <source>
        <dbReference type="ARBA" id="ARBA00023136"/>
    </source>
</evidence>
<evidence type="ECO:0000313" key="11">
    <source>
        <dbReference type="EMBL" id="CAI9919756.1"/>
    </source>
</evidence>
<keyword evidence="5" id="KW-0809">Transit peptide</keyword>
<keyword evidence="6 10" id="KW-1133">Transmembrane helix</keyword>
<dbReference type="EMBL" id="CAXDID020000221">
    <property type="protein sequence ID" value="CAL6058496.1"/>
    <property type="molecule type" value="Genomic_DNA"/>
</dbReference>
<keyword evidence="4" id="KW-0460">Magnesium</keyword>
<dbReference type="Gene3D" id="1.20.58.340">
    <property type="entry name" value="Magnesium transport protein CorA, transmembrane region"/>
    <property type="match status" value="1"/>
</dbReference>
<keyword evidence="9" id="KW-0175">Coiled coil</keyword>
<evidence type="ECO:0000313" key="18">
    <source>
        <dbReference type="EMBL" id="CAL6058496.1"/>
    </source>
</evidence>
<dbReference type="Gene3D" id="2.40.128.330">
    <property type="match status" value="1"/>
</dbReference>
<gene>
    <name evidence="12" type="ORF">HINF_LOCUS25455</name>
    <name evidence="13" type="ORF">HINF_LOCUS27869</name>
    <name evidence="16" type="ORF">HINF_LOCUS42812</name>
    <name evidence="17" type="ORF">HINF_LOCUS47444</name>
    <name evidence="18" type="ORF">HINF_LOCUS48298</name>
    <name evidence="14" type="ORF">HINF_LOCUS63271</name>
    <name evidence="11" type="ORF">HINF_LOCUS7401</name>
    <name evidence="15" type="ORF">HINF_LOCUS9657</name>
</gene>
<feature type="transmembrane region" description="Helical" evidence="10">
    <location>
        <begin position="273"/>
        <end position="292"/>
    </location>
</feature>
<evidence type="ECO:0000256" key="3">
    <source>
        <dbReference type="ARBA" id="ARBA00022692"/>
    </source>
</evidence>
<dbReference type="InterPro" id="IPR045863">
    <property type="entry name" value="CorA_TM1_TM2"/>
</dbReference>
<evidence type="ECO:0008006" key="20">
    <source>
        <dbReference type="Google" id="ProtNLM"/>
    </source>
</evidence>
<organism evidence="14">
    <name type="scientific">Hexamita inflata</name>
    <dbReference type="NCBI Taxonomy" id="28002"/>
    <lineage>
        <taxon>Eukaryota</taxon>
        <taxon>Metamonada</taxon>
        <taxon>Diplomonadida</taxon>
        <taxon>Hexamitidae</taxon>
        <taxon>Hexamitinae</taxon>
        <taxon>Hexamita</taxon>
    </lineage>
</organism>
<dbReference type="SUPFAM" id="SSF144083">
    <property type="entry name" value="Magnesium transport protein CorA, transmembrane region"/>
    <property type="match status" value="1"/>
</dbReference>
<evidence type="ECO:0000256" key="9">
    <source>
        <dbReference type="SAM" id="Coils"/>
    </source>
</evidence>
<evidence type="ECO:0000256" key="10">
    <source>
        <dbReference type="SAM" id="Phobius"/>
    </source>
</evidence>
<evidence type="ECO:0000256" key="5">
    <source>
        <dbReference type="ARBA" id="ARBA00022946"/>
    </source>
</evidence>
<evidence type="ECO:0000256" key="7">
    <source>
        <dbReference type="ARBA" id="ARBA00023065"/>
    </source>
</evidence>
<dbReference type="EMBL" id="CAXDID020000176">
    <property type="protein sequence ID" value="CAL6048689.1"/>
    <property type="molecule type" value="Genomic_DNA"/>
</dbReference>
<reference evidence="15 19" key="2">
    <citation type="submission" date="2024-07" db="EMBL/GenBank/DDBJ databases">
        <authorList>
            <person name="Akdeniz Z."/>
        </authorList>
    </citation>
    <scope>NUCLEOTIDE SEQUENCE [LARGE SCALE GENOMIC DNA]</scope>
</reference>
<feature type="coiled-coil region" evidence="9">
    <location>
        <begin position="133"/>
        <end position="164"/>
    </location>
</feature>